<dbReference type="AlphaFoldDB" id="A0AAD3HJ40"/>
<feature type="region of interest" description="Disordered" evidence="4">
    <location>
        <begin position="46"/>
        <end position="152"/>
    </location>
</feature>
<evidence type="ECO:0000256" key="2">
    <source>
        <dbReference type="ARBA" id="ARBA00022472"/>
    </source>
</evidence>
<dbReference type="EMBL" id="BMAR01000005">
    <property type="protein sequence ID" value="GFR43234.1"/>
    <property type="molecule type" value="Genomic_DNA"/>
</dbReference>
<evidence type="ECO:0000256" key="3">
    <source>
        <dbReference type="ARBA" id="ARBA00022946"/>
    </source>
</evidence>
<organism evidence="5 6">
    <name type="scientific">Astrephomene gubernaculifera</name>
    <dbReference type="NCBI Taxonomy" id="47775"/>
    <lineage>
        <taxon>Eukaryota</taxon>
        <taxon>Viridiplantae</taxon>
        <taxon>Chlorophyta</taxon>
        <taxon>core chlorophytes</taxon>
        <taxon>Chlorophyceae</taxon>
        <taxon>CS clade</taxon>
        <taxon>Chlamydomonadales</taxon>
        <taxon>Astrephomenaceae</taxon>
        <taxon>Astrephomene</taxon>
    </lineage>
</organism>
<feature type="compositionally biased region" description="Basic residues" evidence="4">
    <location>
        <begin position="60"/>
        <end position="69"/>
    </location>
</feature>
<evidence type="ECO:0000313" key="5">
    <source>
        <dbReference type="EMBL" id="GFR43234.1"/>
    </source>
</evidence>
<feature type="compositionally biased region" description="Low complexity" evidence="4">
    <location>
        <begin position="46"/>
        <end position="59"/>
    </location>
</feature>
<keyword evidence="2" id="KW-0805">Transcription regulation</keyword>
<dbReference type="Proteomes" id="UP001054857">
    <property type="component" value="Unassembled WGS sequence"/>
</dbReference>
<comment type="caution">
    <text evidence="5">The sequence shown here is derived from an EMBL/GenBank/DDBJ whole genome shotgun (WGS) entry which is preliminary data.</text>
</comment>
<dbReference type="InterPro" id="IPR017956">
    <property type="entry name" value="AT_hook_DNA-bd_motif"/>
</dbReference>
<evidence type="ECO:0000256" key="1">
    <source>
        <dbReference type="ARBA" id="ARBA00007692"/>
    </source>
</evidence>
<dbReference type="Pfam" id="PF02536">
    <property type="entry name" value="mTERF"/>
    <property type="match status" value="1"/>
</dbReference>
<comment type="similarity">
    <text evidence="1">Belongs to the mTERF family.</text>
</comment>
<keyword evidence="2" id="KW-0804">Transcription</keyword>
<protein>
    <submittedName>
        <fullName evidence="5">Uncharacterized protein</fullName>
    </submittedName>
</protein>
<dbReference type="GO" id="GO:0003677">
    <property type="term" value="F:DNA binding"/>
    <property type="evidence" value="ECO:0007669"/>
    <property type="project" value="InterPro"/>
</dbReference>
<dbReference type="Gene3D" id="1.25.70.10">
    <property type="entry name" value="Transcription termination factor 3, mitochondrial"/>
    <property type="match status" value="1"/>
</dbReference>
<gene>
    <name evidence="5" type="ORF">Agub_g4293</name>
</gene>
<reference evidence="5 6" key="1">
    <citation type="journal article" date="2021" name="Sci. Rep.">
        <title>Genome sequencing of the multicellular alga Astrephomene provides insights into convergent evolution of germ-soma differentiation.</title>
        <authorList>
            <person name="Yamashita S."/>
            <person name="Yamamoto K."/>
            <person name="Matsuzaki R."/>
            <person name="Suzuki S."/>
            <person name="Yamaguchi H."/>
            <person name="Hirooka S."/>
            <person name="Minakuchi Y."/>
            <person name="Miyagishima S."/>
            <person name="Kawachi M."/>
            <person name="Toyoda A."/>
            <person name="Nozaki H."/>
        </authorList>
    </citation>
    <scope>NUCLEOTIDE SEQUENCE [LARGE SCALE GENOMIC DNA]</scope>
    <source>
        <strain evidence="5 6">NIES-4017</strain>
    </source>
</reference>
<proteinExistence type="inferred from homology"/>
<evidence type="ECO:0000313" key="6">
    <source>
        <dbReference type="Proteomes" id="UP001054857"/>
    </source>
</evidence>
<accession>A0AAD3HJ40</accession>
<dbReference type="InterPro" id="IPR003690">
    <property type="entry name" value="MTERF"/>
</dbReference>
<dbReference type="PRINTS" id="PR00929">
    <property type="entry name" value="ATHOOK"/>
</dbReference>
<keyword evidence="2" id="KW-0806">Transcription termination</keyword>
<sequence>MPCAATSLLQSTSKALPWQHKTPVAVIRFIHLHNPHIKLAPCAAIRSRNGSGGDSSSPRPRGRPRKQPKHANEASPSPSPSTASAPDPAGSLSNSHPLLKQPAQQQQQDQQQVVKRPRGRPPLKRGDLDAAAAAAPRRPRGRPASPPLTPGALACRDLELRTLLLRHLGMEPEELRPPSASWQRLLASMTPASLAARLAGLEEVLGREAVRHIARRCPHIMQLTPRMISSKLAALNTQLQLPRAQVLQAVCRFPSLLGTDPGAVGGRVALLGALLGKSPEFVSTMVASQPVLLCLAPATLRHRAGLLQEAASLLPNKWGAELRTLAPSTLGRLLRCSDTVLQRLLYIYLRVSQNGKKYGNIFSMSTICCRTAAAWNWEYPRFQDWLADGERDRRSGAVTQWPG</sequence>
<dbReference type="GO" id="GO:0006353">
    <property type="term" value="P:DNA-templated transcription termination"/>
    <property type="evidence" value="ECO:0007669"/>
    <property type="project" value="UniProtKB-KW"/>
</dbReference>
<dbReference type="InterPro" id="IPR038538">
    <property type="entry name" value="MTERF_sf"/>
</dbReference>
<keyword evidence="3" id="KW-0809">Transit peptide</keyword>
<keyword evidence="6" id="KW-1185">Reference proteome</keyword>
<feature type="compositionally biased region" description="Low complexity" evidence="4">
    <location>
        <begin position="73"/>
        <end position="89"/>
    </location>
</feature>
<name>A0AAD3HJ40_9CHLO</name>
<feature type="non-terminal residue" evidence="5">
    <location>
        <position position="403"/>
    </location>
</feature>
<evidence type="ECO:0000256" key="4">
    <source>
        <dbReference type="SAM" id="MobiDB-lite"/>
    </source>
</evidence>
<feature type="compositionally biased region" description="Low complexity" evidence="4">
    <location>
        <begin position="101"/>
        <end position="112"/>
    </location>
</feature>